<evidence type="ECO:0000259" key="1">
    <source>
        <dbReference type="Pfam" id="PF11716"/>
    </source>
</evidence>
<dbReference type="OrthoDB" id="5178565at2"/>
<reference evidence="2 3" key="1">
    <citation type="submission" date="2019-06" db="EMBL/GenBank/DDBJ databases">
        <title>Sequencing the genomes of 1000 actinobacteria strains.</title>
        <authorList>
            <person name="Klenk H.-P."/>
        </authorList>
    </citation>
    <scope>NUCLEOTIDE SEQUENCE [LARGE SCALE GENOMIC DNA]</scope>
    <source>
        <strain evidence="2 3">DSM 45043</strain>
    </source>
</reference>
<gene>
    <name evidence="2" type="ORF">FHX41_2179</name>
</gene>
<dbReference type="SUPFAM" id="SSF109854">
    <property type="entry name" value="DinB/YfiT-like putative metalloenzymes"/>
    <property type="match status" value="1"/>
</dbReference>
<dbReference type="RefSeq" id="WP_141968048.1">
    <property type="nucleotide sequence ID" value="NZ_VFPO01000001.1"/>
</dbReference>
<dbReference type="Pfam" id="PF11716">
    <property type="entry name" value="MDMPI_N"/>
    <property type="match status" value="1"/>
</dbReference>
<dbReference type="InterPro" id="IPR024344">
    <property type="entry name" value="MDMPI_metal-binding"/>
</dbReference>
<feature type="domain" description="Mycothiol-dependent maleylpyruvate isomerase metal-binding" evidence="1">
    <location>
        <begin position="13"/>
        <end position="99"/>
    </location>
</feature>
<dbReference type="EMBL" id="VFPO01000001">
    <property type="protein sequence ID" value="TQM68532.1"/>
    <property type="molecule type" value="Genomic_DNA"/>
</dbReference>
<dbReference type="Gene3D" id="1.20.120.450">
    <property type="entry name" value="dinb family like domain"/>
    <property type="match status" value="1"/>
</dbReference>
<dbReference type="InterPro" id="IPR017517">
    <property type="entry name" value="Maleyloyr_isom"/>
</dbReference>
<sequence>MGTPTADLVSETRAERERLAGLFGDLTPEQWDAASLCDGWRVREVVAHMTMPFRTKPLKVMGGLVRARFSFNRYADRDARSAAAAMSEAELVGLLRRNIDHPWQPPGGGQAGALSHDVIHGLDVTEPLGLPPAPVERLALVLGSTQPRQLKYFGVDLSGTRLTAADSGVSIGDGPDVVEMTSKEMLLVVTGRRRLGELPKTR</sequence>
<evidence type="ECO:0000313" key="3">
    <source>
        <dbReference type="Proteomes" id="UP000316706"/>
    </source>
</evidence>
<dbReference type="InterPro" id="IPR034660">
    <property type="entry name" value="DinB/YfiT-like"/>
</dbReference>
<dbReference type="Proteomes" id="UP000316706">
    <property type="component" value="Unassembled WGS sequence"/>
</dbReference>
<protein>
    <submittedName>
        <fullName evidence="2">Uncharacterized protein (TIGR03083 family)</fullName>
    </submittedName>
</protein>
<keyword evidence="3" id="KW-1185">Reference proteome</keyword>
<proteinExistence type="predicted"/>
<organism evidence="2 3">
    <name type="scientific">Actinomadura hallensis</name>
    <dbReference type="NCBI Taxonomy" id="337895"/>
    <lineage>
        <taxon>Bacteria</taxon>
        <taxon>Bacillati</taxon>
        <taxon>Actinomycetota</taxon>
        <taxon>Actinomycetes</taxon>
        <taxon>Streptosporangiales</taxon>
        <taxon>Thermomonosporaceae</taxon>
        <taxon>Actinomadura</taxon>
    </lineage>
</organism>
<accession>A0A543ID98</accession>
<comment type="caution">
    <text evidence="2">The sequence shown here is derived from an EMBL/GenBank/DDBJ whole genome shotgun (WGS) entry which is preliminary data.</text>
</comment>
<evidence type="ECO:0000313" key="2">
    <source>
        <dbReference type="EMBL" id="TQM68532.1"/>
    </source>
</evidence>
<name>A0A543ID98_9ACTN</name>
<dbReference type="AlphaFoldDB" id="A0A543ID98"/>
<dbReference type="GO" id="GO:0046872">
    <property type="term" value="F:metal ion binding"/>
    <property type="evidence" value="ECO:0007669"/>
    <property type="project" value="InterPro"/>
</dbReference>
<dbReference type="NCBIfam" id="TIGR03083">
    <property type="entry name" value="maleylpyruvate isomerase family mycothiol-dependent enzyme"/>
    <property type="match status" value="1"/>
</dbReference>